<reference evidence="1 2" key="1">
    <citation type="submission" date="2019-03" db="EMBL/GenBank/DDBJ databases">
        <title>Genomic Encyclopedia of Type Strains, Phase IV (KMG-IV): sequencing the most valuable type-strain genomes for metagenomic binning, comparative biology and taxonomic classification.</title>
        <authorList>
            <person name="Goeker M."/>
        </authorList>
    </citation>
    <scope>NUCLEOTIDE SEQUENCE [LARGE SCALE GENOMIC DNA]</scope>
    <source>
        <strain evidence="1 2">DSM 44684</strain>
    </source>
</reference>
<sequence>MTVVHLRRAEPGLIVIAAEGAPLVTDAAPGLDVLVLEVAGGHLTWSLFDSEVVPAAVLDDVDAAQDWVWAIYGEDVASAVAANESRALRAAPARPERVTALRRLAYAHWASRWWPASTVDGIAALDPRLLHEEIESLTEQCEMMLDGDLDERFPVIEADQSRADADTGGDSTPIDPARRRAQDYALAAGGADAADGLVLARGSGGWDWRRCPPGILDAGANAVSWQVTRAAGISTVRVSVVAAPDCRGVVPEHLRPHAWVRPVGSPAHPGHQPSPDADAEFTALHLGADSWTGTVRIPGPPEMPTEIIIFVPGVGPTDPADESAVRDRIREFARLRLAEPNGDQRLRAEAAAAEMDEDF</sequence>
<dbReference type="OrthoDB" id="5124265at2"/>
<organism evidence="1 2">
    <name type="scientific">Nocardia alba</name>
    <dbReference type="NCBI Taxonomy" id="225051"/>
    <lineage>
        <taxon>Bacteria</taxon>
        <taxon>Bacillati</taxon>
        <taxon>Actinomycetota</taxon>
        <taxon>Actinomycetes</taxon>
        <taxon>Mycobacteriales</taxon>
        <taxon>Nocardiaceae</taxon>
        <taxon>Nocardia</taxon>
    </lineage>
</organism>
<keyword evidence="2" id="KW-1185">Reference proteome</keyword>
<dbReference type="AlphaFoldDB" id="A0A4R1G313"/>
<dbReference type="RefSeq" id="WP_067454959.1">
    <property type="nucleotide sequence ID" value="NZ_SMFR01000001.1"/>
</dbReference>
<comment type="caution">
    <text evidence="1">The sequence shown here is derived from an EMBL/GenBank/DDBJ whole genome shotgun (WGS) entry which is preliminary data.</text>
</comment>
<dbReference type="Proteomes" id="UP000294856">
    <property type="component" value="Unassembled WGS sequence"/>
</dbReference>
<proteinExistence type="predicted"/>
<dbReference type="STRING" id="1210063.GCA_001612665_04614"/>
<evidence type="ECO:0000313" key="1">
    <source>
        <dbReference type="EMBL" id="TCK00650.1"/>
    </source>
</evidence>
<accession>A0A4R1G313</accession>
<protein>
    <submittedName>
        <fullName evidence="1">Uncharacterized protein</fullName>
    </submittedName>
</protein>
<gene>
    <name evidence="1" type="ORF">DFR71_1656</name>
</gene>
<evidence type="ECO:0000313" key="2">
    <source>
        <dbReference type="Proteomes" id="UP000294856"/>
    </source>
</evidence>
<name>A0A4R1G313_9NOCA</name>
<dbReference type="EMBL" id="SMFR01000001">
    <property type="protein sequence ID" value="TCK00650.1"/>
    <property type="molecule type" value="Genomic_DNA"/>
</dbReference>